<keyword evidence="2" id="KW-1185">Reference proteome</keyword>
<dbReference type="AlphaFoldDB" id="A0A6A5YUZ0"/>
<gene>
    <name evidence="1" type="ORF">BDV96DRAFT_195872</name>
</gene>
<evidence type="ECO:0000313" key="1">
    <source>
        <dbReference type="EMBL" id="KAF2110594.1"/>
    </source>
</evidence>
<dbReference type="EMBL" id="ML977337">
    <property type="protein sequence ID" value="KAF2110594.1"/>
    <property type="molecule type" value="Genomic_DNA"/>
</dbReference>
<reference evidence="1" key="1">
    <citation type="journal article" date="2020" name="Stud. Mycol.">
        <title>101 Dothideomycetes genomes: a test case for predicting lifestyles and emergence of pathogens.</title>
        <authorList>
            <person name="Haridas S."/>
            <person name="Albert R."/>
            <person name="Binder M."/>
            <person name="Bloem J."/>
            <person name="Labutti K."/>
            <person name="Salamov A."/>
            <person name="Andreopoulos B."/>
            <person name="Baker S."/>
            <person name="Barry K."/>
            <person name="Bills G."/>
            <person name="Bluhm B."/>
            <person name="Cannon C."/>
            <person name="Castanera R."/>
            <person name="Culley D."/>
            <person name="Daum C."/>
            <person name="Ezra D."/>
            <person name="Gonzalez J."/>
            <person name="Henrissat B."/>
            <person name="Kuo A."/>
            <person name="Liang C."/>
            <person name="Lipzen A."/>
            <person name="Lutzoni F."/>
            <person name="Magnuson J."/>
            <person name="Mondo S."/>
            <person name="Nolan M."/>
            <person name="Ohm R."/>
            <person name="Pangilinan J."/>
            <person name="Park H.-J."/>
            <person name="Ramirez L."/>
            <person name="Alfaro M."/>
            <person name="Sun H."/>
            <person name="Tritt A."/>
            <person name="Yoshinaga Y."/>
            <person name="Zwiers L.-H."/>
            <person name="Turgeon B."/>
            <person name="Goodwin S."/>
            <person name="Spatafora J."/>
            <person name="Crous P."/>
            <person name="Grigoriev I."/>
        </authorList>
    </citation>
    <scope>NUCLEOTIDE SEQUENCE</scope>
    <source>
        <strain evidence="1">CBS 627.86</strain>
    </source>
</reference>
<organism evidence="1 2">
    <name type="scientific">Lophiotrema nucula</name>
    <dbReference type="NCBI Taxonomy" id="690887"/>
    <lineage>
        <taxon>Eukaryota</taxon>
        <taxon>Fungi</taxon>
        <taxon>Dikarya</taxon>
        <taxon>Ascomycota</taxon>
        <taxon>Pezizomycotina</taxon>
        <taxon>Dothideomycetes</taxon>
        <taxon>Pleosporomycetidae</taxon>
        <taxon>Pleosporales</taxon>
        <taxon>Lophiotremataceae</taxon>
        <taxon>Lophiotrema</taxon>
    </lineage>
</organism>
<evidence type="ECO:0000313" key="2">
    <source>
        <dbReference type="Proteomes" id="UP000799770"/>
    </source>
</evidence>
<protein>
    <submittedName>
        <fullName evidence="1">Uncharacterized protein</fullName>
    </submittedName>
</protein>
<name>A0A6A5YUZ0_9PLEO</name>
<dbReference type="Proteomes" id="UP000799770">
    <property type="component" value="Unassembled WGS sequence"/>
</dbReference>
<proteinExistence type="predicted"/>
<accession>A0A6A5YUZ0</accession>
<sequence length="173" mass="19248">MKVRPWLTASRLINTNVPFVSLVFARPQPRQVLPQHYGSTKPGAKLQLNCKFCGSCSLYEDIDSGLSIKWKKRLGPSQIALLLRGTSACSSNARWEVCCVSAGRPMRYSASDLLAVPSGAFPIRASSAGGFKTRRRLRCACQDFPATIRDTMTWSSKLLATHGIRPFYMYRTI</sequence>